<gene>
    <name evidence="1" type="ORF">POCTA_138.1.T0800075</name>
</gene>
<dbReference type="AlphaFoldDB" id="A0A8S1VZ32"/>
<organism evidence="1 2">
    <name type="scientific">Paramecium octaurelia</name>
    <dbReference type="NCBI Taxonomy" id="43137"/>
    <lineage>
        <taxon>Eukaryota</taxon>
        <taxon>Sar</taxon>
        <taxon>Alveolata</taxon>
        <taxon>Ciliophora</taxon>
        <taxon>Intramacronucleata</taxon>
        <taxon>Oligohymenophorea</taxon>
        <taxon>Peniculida</taxon>
        <taxon>Parameciidae</taxon>
        <taxon>Paramecium</taxon>
    </lineage>
</organism>
<comment type="caution">
    <text evidence="1">The sequence shown here is derived from an EMBL/GenBank/DDBJ whole genome shotgun (WGS) entry which is preliminary data.</text>
</comment>
<keyword evidence="2" id="KW-1185">Reference proteome</keyword>
<accession>A0A8S1VZ32</accession>
<name>A0A8S1VZ32_PAROT</name>
<reference evidence="1" key="1">
    <citation type="submission" date="2021-01" db="EMBL/GenBank/DDBJ databases">
        <authorList>
            <consortium name="Genoscope - CEA"/>
            <person name="William W."/>
        </authorList>
    </citation>
    <scope>NUCLEOTIDE SEQUENCE</scope>
</reference>
<dbReference type="Proteomes" id="UP000683925">
    <property type="component" value="Unassembled WGS sequence"/>
</dbReference>
<sequence>MNERKCGDKGIRCVISSNKSVEFHKILGVSQAFLSLIIVFPTKLGGLFSLGYDVHLDVQMDHQVCGFRCLLQKEGRTL</sequence>
<dbReference type="EMBL" id="CAJJDP010000079">
    <property type="protein sequence ID" value="CAD8182954.1"/>
    <property type="molecule type" value="Genomic_DNA"/>
</dbReference>
<evidence type="ECO:0000313" key="1">
    <source>
        <dbReference type="EMBL" id="CAD8182954.1"/>
    </source>
</evidence>
<protein>
    <submittedName>
        <fullName evidence="1">Uncharacterized protein</fullName>
    </submittedName>
</protein>
<proteinExistence type="predicted"/>
<evidence type="ECO:0000313" key="2">
    <source>
        <dbReference type="Proteomes" id="UP000683925"/>
    </source>
</evidence>